<feature type="domain" description="DUF7507" evidence="8">
    <location>
        <begin position="4333"/>
        <end position="4435"/>
    </location>
</feature>
<feature type="domain" description="SD-repeat containing protein B" evidence="7">
    <location>
        <begin position="2680"/>
        <end position="2760"/>
    </location>
</feature>
<feature type="domain" description="DUF7507" evidence="8">
    <location>
        <begin position="3254"/>
        <end position="3352"/>
    </location>
</feature>
<feature type="chain" id="PRO_5018332330" description="Gram-positive cocci surface proteins LPxTG domain-containing protein" evidence="6">
    <location>
        <begin position="34"/>
        <end position="4501"/>
    </location>
</feature>
<feature type="signal peptide" evidence="6">
    <location>
        <begin position="1"/>
        <end position="33"/>
    </location>
</feature>
<protein>
    <recommendedName>
        <fullName evidence="11">Gram-positive cocci surface proteins LPxTG domain-containing protein</fullName>
    </recommendedName>
</protein>
<evidence type="ECO:0000256" key="6">
    <source>
        <dbReference type="SAM" id="SignalP"/>
    </source>
</evidence>
<feature type="compositionally biased region" description="Low complexity" evidence="4">
    <location>
        <begin position="3491"/>
        <end position="3507"/>
    </location>
</feature>
<keyword evidence="2" id="KW-0964">Secreted</keyword>
<keyword evidence="5" id="KW-1133">Transmembrane helix</keyword>
<feature type="region of interest" description="Disordered" evidence="4">
    <location>
        <begin position="2555"/>
        <end position="2591"/>
    </location>
</feature>
<feature type="compositionally biased region" description="Low complexity" evidence="4">
    <location>
        <begin position="4436"/>
        <end position="4445"/>
    </location>
</feature>
<feature type="compositionally biased region" description="Gly residues" evidence="4">
    <location>
        <begin position="3476"/>
        <end position="3490"/>
    </location>
</feature>
<evidence type="ECO:0000256" key="3">
    <source>
        <dbReference type="ARBA" id="ARBA00022729"/>
    </source>
</evidence>
<comment type="caution">
    <text evidence="9">The sequence shown here is derived from an EMBL/GenBank/DDBJ whole genome shotgun (WGS) entry which is preliminary data.</text>
</comment>
<feature type="region of interest" description="Disordered" evidence="4">
    <location>
        <begin position="4301"/>
        <end position="4332"/>
    </location>
</feature>
<keyword evidence="5" id="KW-0812">Transmembrane</keyword>
<evidence type="ECO:0000259" key="7">
    <source>
        <dbReference type="Pfam" id="PF17210"/>
    </source>
</evidence>
<dbReference type="NCBIfam" id="TIGR01451">
    <property type="entry name" value="B_ant_repeat"/>
    <property type="match status" value="6"/>
</dbReference>
<dbReference type="Gene3D" id="2.60.40.10">
    <property type="entry name" value="Immunoglobulins"/>
    <property type="match status" value="2"/>
</dbReference>
<feature type="domain" description="DUF7507" evidence="8">
    <location>
        <begin position="4213"/>
        <end position="4313"/>
    </location>
</feature>
<evidence type="ECO:0000259" key="8">
    <source>
        <dbReference type="Pfam" id="PF24346"/>
    </source>
</evidence>
<evidence type="ECO:0000256" key="5">
    <source>
        <dbReference type="SAM" id="Phobius"/>
    </source>
</evidence>
<feature type="domain" description="DUF7507" evidence="8">
    <location>
        <begin position="3140"/>
        <end position="3243"/>
    </location>
</feature>
<evidence type="ECO:0000256" key="1">
    <source>
        <dbReference type="ARBA" id="ARBA00004613"/>
    </source>
</evidence>
<feature type="transmembrane region" description="Helical" evidence="5">
    <location>
        <begin position="4470"/>
        <end position="4488"/>
    </location>
</feature>
<keyword evidence="5" id="KW-0472">Membrane</keyword>
<dbReference type="InterPro" id="IPR051172">
    <property type="entry name" value="Chlamydia_OmcB"/>
</dbReference>
<evidence type="ECO:0000256" key="2">
    <source>
        <dbReference type="ARBA" id="ARBA00022525"/>
    </source>
</evidence>
<keyword evidence="3 6" id="KW-0732">Signal</keyword>
<dbReference type="InterPro" id="IPR013783">
    <property type="entry name" value="Ig-like_fold"/>
</dbReference>
<dbReference type="Proteomes" id="UP000219994">
    <property type="component" value="Unassembled WGS sequence"/>
</dbReference>
<comment type="subcellular location">
    <subcellularLocation>
        <location evidence="1">Secreted</location>
    </subcellularLocation>
</comment>
<feature type="domain" description="DUF7507" evidence="8">
    <location>
        <begin position="4095"/>
        <end position="4195"/>
    </location>
</feature>
<dbReference type="SUPFAM" id="SSF117074">
    <property type="entry name" value="Hypothetical protein PA1324"/>
    <property type="match status" value="1"/>
</dbReference>
<accession>A0A2A6FTT0</accession>
<gene>
    <name evidence="9" type="ORF">B5766_02655</name>
</gene>
<organism evidence="9 10">
    <name type="scientific">Candidatus Lumbricidiphila eiseniae</name>
    <dbReference type="NCBI Taxonomy" id="1969409"/>
    <lineage>
        <taxon>Bacteria</taxon>
        <taxon>Bacillati</taxon>
        <taxon>Actinomycetota</taxon>
        <taxon>Actinomycetes</taxon>
        <taxon>Micrococcales</taxon>
        <taxon>Microbacteriaceae</taxon>
        <taxon>Candidatus Lumbricidiphila</taxon>
    </lineage>
</organism>
<feature type="domain" description="DUF7507" evidence="8">
    <location>
        <begin position="2787"/>
        <end position="2889"/>
    </location>
</feature>
<evidence type="ECO:0000313" key="9">
    <source>
        <dbReference type="EMBL" id="PDQ36060.1"/>
    </source>
</evidence>
<proteinExistence type="predicted"/>
<feature type="domain" description="DUF7507" evidence="8">
    <location>
        <begin position="3023"/>
        <end position="3125"/>
    </location>
</feature>
<feature type="domain" description="DUF7507" evidence="8">
    <location>
        <begin position="2908"/>
        <end position="3010"/>
    </location>
</feature>
<feature type="domain" description="DUF7507" evidence="8">
    <location>
        <begin position="3858"/>
        <end position="3961"/>
    </location>
</feature>
<dbReference type="PANTHER" id="PTHR34819">
    <property type="entry name" value="LARGE CYSTEINE-RICH PERIPLASMIC PROTEIN OMCB"/>
    <property type="match status" value="1"/>
</dbReference>
<feature type="region of interest" description="Disordered" evidence="4">
    <location>
        <begin position="3476"/>
        <end position="3509"/>
    </location>
</feature>
<dbReference type="EMBL" id="NAEP01000023">
    <property type="protein sequence ID" value="PDQ36060.1"/>
    <property type="molecule type" value="Genomic_DNA"/>
</dbReference>
<dbReference type="InterPro" id="IPR047589">
    <property type="entry name" value="DUF11_rpt"/>
</dbReference>
<dbReference type="InterPro" id="IPR033764">
    <property type="entry name" value="Sdr_B"/>
</dbReference>
<evidence type="ECO:0000313" key="10">
    <source>
        <dbReference type="Proteomes" id="UP000219994"/>
    </source>
</evidence>
<dbReference type="GO" id="GO:0005975">
    <property type="term" value="P:carbohydrate metabolic process"/>
    <property type="evidence" value="ECO:0007669"/>
    <property type="project" value="UniProtKB-ARBA"/>
</dbReference>
<dbReference type="InterPro" id="IPR055354">
    <property type="entry name" value="DUF7507"/>
</dbReference>
<feature type="region of interest" description="Disordered" evidence="4">
    <location>
        <begin position="4182"/>
        <end position="4205"/>
    </location>
</feature>
<sequence length="4501" mass="451267">MGGARLQRGVFSAVFITVVAVVASTVGFAPANADTDTPSPTGTPHYLLSKSVSTPVAATVGGVSGYTVTATVNLGQTSGADNDVLQGPVTFTDDLSGFPAGTVFQSCSITQNGVAANVATCSQSSPGGNVSVSVPLSGAPSGGSYITNGTITLFVPGSGVSAGGGTYMNRLTSFAPVSPSGVANVPPTTTSQACGATATANQNPMCAYATFPANDLLVPRFTLSKTMSAPVAATVNGVSGYTVNVSPTISSPNASPSLQGPVTFTDDLSGFPAGTTLQACQVSRSPYSASAGQGTCTQSAPGGNVSVSIPISGAPTLSGSSYVYVSGNATTGSPPNSYFTLFVPGSSLLNGGTFMNKFINFAPMSTAGVANQPPAATTQACGVAASTNTNPMCAYATFPSFAPQFTLTKTVSAPVVATVGGVDGYTVNVAPVISSPNMMPSLQGPLTFTDDLSGFPAGTTLQGCSVRQFGTSAGAGTCTQSVPGGNVSVSIPISGGPTANGSVYSYVSGNGTTTSPNSYFTLFVPGTSIPNGGTFTNKLTNFTPTSPAGVANQPPATTAQACGATASTNTNPMCTYVTFPSTPPAPQFTLTKLMGTPVPATVGGVDGYTVTIWTPVTSPNSAPSLQGPLTWTDDLSGFPAGTTLQSCVMVQWPTSAGAGTCNQSVPGGNISFSVPISGSPNIYTDRYWYLYGGIGDTAATRSYFTVFVPSSSLPTGSTTYVNKFTDFTPVSSSGVVNQPSVTTKQPCGSSANTNLNPMCGYATFPGDPAAPHFTVSKTMSAPVAATVNGVEGYRVIVSPNVTSPNASPSLQGPLTWTDDLSGFPAGTALLNCNMAQWPTPAGGGTCTQSSPGANVTLSVPISGAPTANGSVFSYVAGNGNTTTASLSYFSLFIPGSSVPENGGTYTNKFTNFAPTSMTGIANQPPATATQACGATASLNQNPQCAYATFGGDPTLPHFTLSKTMGNPLQTTVGGVPGYLVNVGTSISSPNASPSLRSPLTFTDDLSSFPAGTTLQGCSVQQYGTSAGAGTCTQSSPGGNVSISVPISGAPASSAGLNFYLYGDGTAGSSYITLFVPESSVPAGGGTFTNKFTNFAPTSTTGGANAPPPAVSQPCGVTVGVNQNPQCAYATFPAVSVDSTTPTFAVTKTMGSPVPTSINGVDGYTVTVSPLVTSLNGSPSLRGPLTFTDDLSGFPAGASLTACQVSQWPNTGAGSGTCSQVSPGGNVSISVPIAGPPTASGSSFYYTYGYGDTRAGSSYFTVFVPLSSIPASGGTYTNKFTDFAPVSRSGVANQPPTSATQPCGVPSSANVNPQCAYVMFPAAPSSVPTFTLSKTVGAPVATTVNGVNGYTVNVSPTINSSKTLPALRGPLTFTDDLSGFPAGTILQACSVGQWNRSAGSSNGACTQSSPGGSVTVSIPIAGAPPLSNGMYYYVYGNGGTYANGDVGSTAQPSPEGQFISYFTLFVPQSGIPAGGGTYTNKFTGFAPVSTSGVANQPPTTMMQPCGATSGVNQNPQCAYVTFPNVGPQFTLAKTVSTPVAATMNGVGGYTVNVSPVITSPSGSYMLQGPLTFTDDLSGFPAGAVLQACSVGQWDVAAGSPNGTCTQSSPGGSVTVSVPVTGAPRQSGSLYYYAYGNGGVYANGDVGSTAQPSPAGQFISYFTLFVPQSGVPAGGGTYTNKFTGFAPVSTWGVANQPPVTMMQPCGATSGANQNPQCAYAVFPGSVPQYTLAKTMGAPVATTVDGVNGYTVSVSVSINAPNGAVPLQGPLTFTDDLSGFPAGTKLQSCELMQWPTIDSAGTCTQSAPGGNINFSMPITGAPNLFQGVYYYLYGQNGAPNVTWSYFTVFVPQTGIPVGGGTYTNKFTGFAPVSTSGVANQPPTTMMQPCGATSGVNQNPQCAYVTFPNAGPQFTLAKTMGAPVATILDGVRGYTVNVSPIINSPNSSPALQGPLTFTDDLSGFPAGTILKSCSVGQWNRSAGSSNGTCTQSSPGGSVTVSVPITGAPPLSNGMYYYVYGNGGAYANGDADSTAQPSPAGQFISYFTLFVPRVGIPTDSGVTFVNKFTNFTPVSPWGIANQQPAASAQSCGATVSTNQNPQCAYAYFPPPTISTPIMAKIINAPGCTYPFTNYGLTYTLAGVCSPPNLTWRFPYSQLGGSVLAGQRAVAAIVVSPDNSENSNYVVCDRFSPAQEVLDTSVSPQLIGNNGTPVYKVQYTNSPVNASSGSTLSNSGCGLATDNTTDGPWFDSVAAAGGAQQITGVRFVVPFLSQGNTMTAYVPFIYSLSAPDGTVAYDYYAESFEGSPKTSADPDGSNISRPLVDANTGTVSATQAQVIRKPTLAATKTASTTSAAPGVPVTFTIRASEQTGSMDATPRTASVVDQLPACVENLSVPASVAANWAYTVSGTAGVCPGGAGQTVIFTSKTPVTGTLASPDNGLATVTFPTITYSVQAAVSTPNGTVLTNTARVIDTTTNVSAPVVSASVTVNVPRTVVTSKSAVNQTVQPGQGVSWSSSVRNGMTTGGGQSSVIDVFPYNSDTNGSSFHGSLSLTNGSTAVSFLSSPQPSPMPTATLLYTSTPSGSVSSNASDPSNQPGGSTVWCTVAQFGSAGCPASLSVATAVKTVISDFVPNLLVQTNLQFANPGALQGDVYVNIAGSGQSANSLTIPATSLAPITVVAATVSGTVWSDENQNGTVDSGESGISDVTVNLLDSNGSTVATTTTSANGVYTFVGIAAGQYSVVVVRSTVPSTMFNTYSKAGGTTTPVDDSGSLTVGIGAVVQPVNFGYTTASPRLSLAKTASVTSFSASGTSIRYTFTVTNTGNVPVSGLQVADLMAPPAGVFTYGPVCPSVVLTPAAVTTCTATYSTSQADVSAGQVSNTATVSGVPVPRGAPPQSSVTSNSSSMTIPVQQNPVVSMVKTIAPTSVTAANQTITFSFLVTNSGNVPLTSLSIAETNFTGTGPLGAVQCPKTTLEIGETTTCAVTYITTATDVTAGSVSNTAVGSATGPSGQVVNTPPTTASATAAPAPAMTVAKSVFPVKATTAGQTVTYSFLVTNTGNTPLSNFSFNESTFTGSGTLSAVSCPQTTLAAGTNMTCTATYAITQADINAAAVSNTVVVTALSPQGRLLTQTSSANLVTATVPPAPAVTVAKSVDPSTATSVGQEVTYSFLVTNTGNVTMTTFKFNESIFTGTGTLGAVSCPQTSLVAGANMTCTAVYTVTQADINAGVVRNTVGVSAVSPQGTTVNASGSTSLYTQPLTLTKSVNPTSTTTAGQVVTYSFLVQNTGVNALTNVTVEDLVFTGSGTLGAVSCPMTSLAVGGQMTCTATYTVTQTDVDNGTVQNTASARGTLPSGISTSSIPSNVTLNTISNPTGTLTKTMSPNYLYQAGQVVTYTFVLNNTGKTTMYNARVVENTFTGTGEISPLSCDNTTPPSVNTDPVTLLPAQRLTCTATYTVTQADMDAGQISNTASAAWTNPIRGAGGGSGAGSGPGSVGSSGTPAGAAAPSGPALSVTKTASPASFTRAGVPVTFTFVARNLGQVTLNNPVVTESSFSGTGTLGPISCPATSSLAPASLTGTPNPASSMTCTATYTTTQADVDAGGVTNRALATATTPSLQPVTSLPGTVSVPAAAAPAIALVKSVSPTVAGVAGQTVTYSFLVTNTGNVTLTNPQVTETRFTGTGQLSPLSCPSLTLAPAAFQTCTATYVVTAADLLATPLTNTATVTAAPPGGTTPPVSAPSTASVLTGSGITVAKTASRTTFNAPGQAVTFSFLVTNVGSTTVNNIVVTDTGFTGSGTLGALSCPATTLASAASMTCTAAYTTTQADIDNPNPIRNTAYAAGVDENNSPVSTPQSTVTVAPSQSPALTLVKSATPTSNARVGDTVTYSFVVRNTGNVSLRQIIINENAFSGTGTLGAVTCPQTTLAPGASVTCTAPYTITAADFAAGVVNNRASATGIPPSGNAVTTPQSPAVVTMAPSPTISLVKTADTPRFYAAGQNMTFFFTVTNTGNIALATVNVTEREFSGTGILGPITCPATTLAAAASMTCQALYTTTAEDVAVGIVANAAVAHGAPPAVNGVAQPAVDSPMSTVTIPYQQMLPAITVVKTASSPHYQVGVPITYTFLATNTGNVPLSPAYVTDDQFSGDGTITAVRCPATSLAVGASMSCTALFTPTQVDVDAGTVTNTATAHGTQPPINGVTASPTHSTPSNVTITAPPTPSITIVKTVTPTVYQAGDTLTYTFTVTNTGNVTLSNPTVTDDSFTGTGVLGPITCPSAVTSLAPGASVECTAAYVTTSADVTAGQVLNTATSHGTPPTQGGITPAPVSSTPSNAAATGSQPSITITKSVDRSKYRVGDTLTYSFLVLNTGNVTLNRVNVTDDSFTGSGILSAISCPQTALEPDAAMLCTATYRVTQADVDAGQILNTATSHGSPPTGGNGVTSPPANSAPSAAKTIAAPIPAAPAPALAATGFGANLWVGGAATLLLAGLVLLLTRRRRERTGARAQQ</sequence>
<feature type="compositionally biased region" description="Polar residues" evidence="4">
    <location>
        <begin position="2570"/>
        <end position="2591"/>
    </location>
</feature>
<dbReference type="GO" id="GO:0005576">
    <property type="term" value="C:extracellular region"/>
    <property type="evidence" value="ECO:0007669"/>
    <property type="project" value="UniProtKB-SubCell"/>
</dbReference>
<feature type="domain" description="DUF7507" evidence="8">
    <location>
        <begin position="3628"/>
        <end position="3728"/>
    </location>
</feature>
<dbReference type="Pfam" id="PF24346">
    <property type="entry name" value="DUF7507"/>
    <property type="match status" value="14"/>
</dbReference>
<feature type="domain" description="DUF7507" evidence="8">
    <location>
        <begin position="3367"/>
        <end position="3472"/>
    </location>
</feature>
<feature type="domain" description="DUF7507" evidence="8">
    <location>
        <begin position="3973"/>
        <end position="4074"/>
    </location>
</feature>
<name>A0A2A6FTT0_9MICO</name>
<reference evidence="10" key="1">
    <citation type="submission" date="2017-03" db="EMBL/GenBank/DDBJ databases">
        <authorList>
            <person name="Lund M.B."/>
        </authorList>
    </citation>
    <scope>NUCLEOTIDE SEQUENCE [LARGE SCALE GENOMIC DNA]</scope>
</reference>
<feature type="region of interest" description="Disordered" evidence="4">
    <location>
        <begin position="2880"/>
        <end position="2901"/>
    </location>
</feature>
<feature type="domain" description="DUF7507" evidence="8">
    <location>
        <begin position="3744"/>
        <end position="3845"/>
    </location>
</feature>
<evidence type="ECO:0008006" key="11">
    <source>
        <dbReference type="Google" id="ProtNLM"/>
    </source>
</evidence>
<feature type="domain" description="DUF7507" evidence="8">
    <location>
        <begin position="3504"/>
        <end position="3616"/>
    </location>
</feature>
<dbReference type="Pfam" id="PF17210">
    <property type="entry name" value="SdrD_B"/>
    <property type="match status" value="1"/>
</dbReference>
<evidence type="ECO:0000256" key="4">
    <source>
        <dbReference type="SAM" id="MobiDB-lite"/>
    </source>
</evidence>
<feature type="region of interest" description="Disordered" evidence="4">
    <location>
        <begin position="4419"/>
        <end position="4445"/>
    </location>
</feature>